<dbReference type="EMBL" id="CAACYI010000001">
    <property type="protein sequence ID" value="VFB17157.1"/>
    <property type="molecule type" value="Genomic_DNA"/>
</dbReference>
<sequence>MANKIQHGANLFELQEKYGFSLDEIMDFSSNVNPFGPDRDSLDYLVQHIDRAKVYPDPEYRQLRSVLSGYIHCPPDQIVLGAGTTNLLSAYIALVHPANALLNSPCYSEYERELKKVGARVHHHLLDRDEDFALDPGAIIKEIQDLDIDLYVLTNPNNPTGSILEAKDIERILQETQAYLLIDETYIEFTDLAPYTACQLACNYDRLFVVRSTSKFFASPGIRLGYGVLSHGSHLQALQDQLNLWGINIYAEMMGEKMFLNKDYQDQVYQHTKSERARMIQSLEKLPGLRVYPSQGNFVLCQLKDGLTAQELRERLLPKKLIIRDCANFPNLGPDFFRFCILSREANDALLRALEEILS</sequence>
<dbReference type="Gene3D" id="3.90.1150.10">
    <property type="entry name" value="Aspartate Aminotransferase, domain 1"/>
    <property type="match status" value="1"/>
</dbReference>
<dbReference type="GO" id="GO:0030170">
    <property type="term" value="F:pyridoxal phosphate binding"/>
    <property type="evidence" value="ECO:0007669"/>
    <property type="project" value="InterPro"/>
</dbReference>
<accession>A0A8H2QYR1</accession>
<gene>
    <name evidence="4" type="primary">cobD_2</name>
    <name evidence="4" type="ORF">NCTC13150_01742</name>
</gene>
<dbReference type="PANTHER" id="PTHR42885">
    <property type="entry name" value="HISTIDINOL-PHOSPHATE AMINOTRANSFERASE-RELATED"/>
    <property type="match status" value="1"/>
</dbReference>
<keyword evidence="5" id="KW-1185">Reference proteome</keyword>
<dbReference type="RefSeq" id="WP_165478654.1">
    <property type="nucleotide sequence ID" value="NZ_CAACYI010000001.1"/>
</dbReference>
<dbReference type="PANTHER" id="PTHR42885:SF1">
    <property type="entry name" value="THREONINE-PHOSPHATE DECARBOXYLASE"/>
    <property type="match status" value="1"/>
</dbReference>
<evidence type="ECO:0000256" key="1">
    <source>
        <dbReference type="ARBA" id="ARBA00001933"/>
    </source>
</evidence>
<evidence type="ECO:0000256" key="2">
    <source>
        <dbReference type="ARBA" id="ARBA00022898"/>
    </source>
</evidence>
<keyword evidence="4" id="KW-0456">Lyase</keyword>
<dbReference type="Proteomes" id="UP000377798">
    <property type="component" value="Unassembled WGS sequence"/>
</dbReference>
<dbReference type="Pfam" id="PF00155">
    <property type="entry name" value="Aminotran_1_2"/>
    <property type="match status" value="1"/>
</dbReference>
<protein>
    <submittedName>
        <fullName evidence="4">Threonine-phosphate decarboxylase</fullName>
        <ecNumber evidence="4">4.1.1.81</ecNumber>
    </submittedName>
</protein>
<dbReference type="InterPro" id="IPR015424">
    <property type="entry name" value="PyrdxlP-dep_Trfase"/>
</dbReference>
<evidence type="ECO:0000313" key="5">
    <source>
        <dbReference type="Proteomes" id="UP000377798"/>
    </source>
</evidence>
<dbReference type="Gene3D" id="3.40.640.10">
    <property type="entry name" value="Type I PLP-dependent aspartate aminotransferase-like (Major domain)"/>
    <property type="match status" value="1"/>
</dbReference>
<dbReference type="InterPro" id="IPR015422">
    <property type="entry name" value="PyrdxlP-dep_Trfase_small"/>
</dbReference>
<dbReference type="GO" id="GO:0048472">
    <property type="term" value="F:threonine-phosphate decarboxylase activity"/>
    <property type="evidence" value="ECO:0007669"/>
    <property type="project" value="UniProtKB-EC"/>
</dbReference>
<name>A0A8H2QYR1_9FIRM</name>
<feature type="domain" description="Aminotransferase class I/classII large" evidence="3">
    <location>
        <begin position="24"/>
        <end position="354"/>
    </location>
</feature>
<proteinExistence type="predicted"/>
<reference evidence="4 5" key="1">
    <citation type="submission" date="2019-02" db="EMBL/GenBank/DDBJ databases">
        <authorList>
            <consortium name="Pathogen Informatics"/>
        </authorList>
    </citation>
    <scope>NUCLEOTIDE SEQUENCE [LARGE SCALE GENOMIC DNA]</scope>
    <source>
        <strain evidence="4 5">3012STDY7089603</strain>
    </source>
</reference>
<dbReference type="AlphaFoldDB" id="A0A8H2QYR1"/>
<evidence type="ECO:0000259" key="3">
    <source>
        <dbReference type="Pfam" id="PF00155"/>
    </source>
</evidence>
<dbReference type="InterPro" id="IPR015421">
    <property type="entry name" value="PyrdxlP-dep_Trfase_major"/>
</dbReference>
<dbReference type="CDD" id="cd00609">
    <property type="entry name" value="AAT_like"/>
    <property type="match status" value="1"/>
</dbReference>
<dbReference type="SUPFAM" id="SSF53383">
    <property type="entry name" value="PLP-dependent transferases"/>
    <property type="match status" value="1"/>
</dbReference>
<dbReference type="EC" id="4.1.1.81" evidence="4"/>
<keyword evidence="2" id="KW-0663">Pyridoxal phosphate</keyword>
<dbReference type="InterPro" id="IPR004839">
    <property type="entry name" value="Aminotransferase_I/II_large"/>
</dbReference>
<comment type="cofactor">
    <cofactor evidence="1">
        <name>pyridoxal 5'-phosphate</name>
        <dbReference type="ChEBI" id="CHEBI:597326"/>
    </cofactor>
</comment>
<organism evidence="4 5">
    <name type="scientific">Urinicoccus massiliensis</name>
    <dbReference type="NCBI Taxonomy" id="1723382"/>
    <lineage>
        <taxon>Bacteria</taxon>
        <taxon>Bacillati</taxon>
        <taxon>Bacillota</taxon>
        <taxon>Tissierellia</taxon>
        <taxon>Tissierellales</taxon>
        <taxon>Peptoniphilaceae</taxon>
        <taxon>Urinicoccus</taxon>
    </lineage>
</organism>
<evidence type="ECO:0000313" key="4">
    <source>
        <dbReference type="EMBL" id="VFB17157.1"/>
    </source>
</evidence>
<comment type="caution">
    <text evidence="4">The sequence shown here is derived from an EMBL/GenBank/DDBJ whole genome shotgun (WGS) entry which is preliminary data.</text>
</comment>